<dbReference type="Pfam" id="PF00392">
    <property type="entry name" value="GntR"/>
    <property type="match status" value="1"/>
</dbReference>
<comment type="caution">
    <text evidence="5">The sequence shown here is derived from an EMBL/GenBank/DDBJ whole genome shotgun (WGS) entry which is preliminary data.</text>
</comment>
<dbReference type="PANTHER" id="PTHR38445">
    <property type="entry name" value="HTH-TYPE TRANSCRIPTIONAL REPRESSOR YTRA"/>
    <property type="match status" value="1"/>
</dbReference>
<dbReference type="RefSeq" id="WP_136529243.1">
    <property type="nucleotide sequence ID" value="NZ_STGX01000005.1"/>
</dbReference>
<gene>
    <name evidence="5" type="ORF">E9998_08290</name>
</gene>
<dbReference type="SMART" id="SM00345">
    <property type="entry name" value="HTH_GNTR"/>
    <property type="match status" value="1"/>
</dbReference>
<dbReference type="InterPro" id="IPR000524">
    <property type="entry name" value="Tscrpt_reg_HTH_GntR"/>
</dbReference>
<dbReference type="InterPro" id="IPR036390">
    <property type="entry name" value="WH_DNA-bd_sf"/>
</dbReference>
<dbReference type="GO" id="GO:0003677">
    <property type="term" value="F:DNA binding"/>
    <property type="evidence" value="ECO:0007669"/>
    <property type="project" value="UniProtKB-KW"/>
</dbReference>
<keyword evidence="6" id="KW-1185">Reference proteome</keyword>
<evidence type="ECO:0000259" key="4">
    <source>
        <dbReference type="PROSITE" id="PS50949"/>
    </source>
</evidence>
<dbReference type="CDD" id="cd07377">
    <property type="entry name" value="WHTH_GntR"/>
    <property type="match status" value="1"/>
</dbReference>
<accession>A0A4S8PG77</accession>
<evidence type="ECO:0000256" key="2">
    <source>
        <dbReference type="ARBA" id="ARBA00023125"/>
    </source>
</evidence>
<keyword evidence="2" id="KW-0238">DNA-binding</keyword>
<feature type="domain" description="HTH gntR-type" evidence="4">
    <location>
        <begin position="12"/>
        <end position="80"/>
    </location>
</feature>
<evidence type="ECO:0000313" key="5">
    <source>
        <dbReference type="EMBL" id="THV29500.1"/>
    </source>
</evidence>
<keyword evidence="1" id="KW-0805">Transcription regulation</keyword>
<dbReference type="OrthoDB" id="4307011at2"/>
<dbReference type="EMBL" id="STGX01000005">
    <property type="protein sequence ID" value="THV29500.1"/>
    <property type="molecule type" value="Genomic_DNA"/>
</dbReference>
<keyword evidence="3" id="KW-0804">Transcription</keyword>
<dbReference type="InterPro" id="IPR036388">
    <property type="entry name" value="WH-like_DNA-bd_sf"/>
</dbReference>
<dbReference type="PANTHER" id="PTHR38445:SF7">
    <property type="entry name" value="GNTR-FAMILY TRANSCRIPTIONAL REGULATOR"/>
    <property type="match status" value="1"/>
</dbReference>
<protein>
    <submittedName>
        <fullName evidence="5">GntR family transcriptional regulator</fullName>
    </submittedName>
</protein>
<name>A0A4S8PG77_9ACTN</name>
<reference evidence="5 6" key="1">
    <citation type="journal article" date="2018" name="Int. J. Syst. Evol. Microbiol.">
        <title>Glycomyces paridis sp. nov., isolated from the medicinal plant Paris polyphylla.</title>
        <authorList>
            <person name="Fang X.M."/>
            <person name="Bai J.L."/>
            <person name="Su J."/>
            <person name="Zhao L.L."/>
            <person name="Liu H.Y."/>
            <person name="Ma B.P."/>
            <person name="Zhang Y.Q."/>
            <person name="Yu L.Y."/>
        </authorList>
    </citation>
    <scope>NUCLEOTIDE SEQUENCE [LARGE SCALE GENOMIC DNA]</scope>
    <source>
        <strain evidence="5 6">CPCC 204357</strain>
    </source>
</reference>
<dbReference type="GO" id="GO:0003700">
    <property type="term" value="F:DNA-binding transcription factor activity"/>
    <property type="evidence" value="ECO:0007669"/>
    <property type="project" value="InterPro"/>
</dbReference>
<sequence length="134" mass="14516">MIEFRLDRGSGVTPYLQLIRQVRQAVRLGRLREGDRLPPAREVVAALGINPNTVHKAYRELEHDGLVRSRPGVGTFVTAGAAASDAAQDPGVRSGLTDWVEAAERAGLDHEDMRAVFDSVLAERDAARTGSGRT</sequence>
<dbReference type="SUPFAM" id="SSF46785">
    <property type="entry name" value="Winged helix' DNA-binding domain"/>
    <property type="match status" value="1"/>
</dbReference>
<dbReference type="PROSITE" id="PS50949">
    <property type="entry name" value="HTH_GNTR"/>
    <property type="match status" value="1"/>
</dbReference>
<organism evidence="5 6">
    <name type="scientific">Glycomyces paridis</name>
    <dbReference type="NCBI Taxonomy" id="2126555"/>
    <lineage>
        <taxon>Bacteria</taxon>
        <taxon>Bacillati</taxon>
        <taxon>Actinomycetota</taxon>
        <taxon>Actinomycetes</taxon>
        <taxon>Glycomycetales</taxon>
        <taxon>Glycomycetaceae</taxon>
        <taxon>Glycomyces</taxon>
    </lineage>
</organism>
<dbReference type="Gene3D" id="1.10.10.10">
    <property type="entry name" value="Winged helix-like DNA-binding domain superfamily/Winged helix DNA-binding domain"/>
    <property type="match status" value="1"/>
</dbReference>
<proteinExistence type="predicted"/>
<dbReference type="Proteomes" id="UP000305792">
    <property type="component" value="Unassembled WGS sequence"/>
</dbReference>
<dbReference type="AlphaFoldDB" id="A0A4S8PG77"/>
<evidence type="ECO:0000313" key="6">
    <source>
        <dbReference type="Proteomes" id="UP000305792"/>
    </source>
</evidence>
<evidence type="ECO:0000256" key="1">
    <source>
        <dbReference type="ARBA" id="ARBA00023015"/>
    </source>
</evidence>
<evidence type="ECO:0000256" key="3">
    <source>
        <dbReference type="ARBA" id="ARBA00023163"/>
    </source>
</evidence>